<evidence type="ECO:0000313" key="3">
    <source>
        <dbReference type="Proteomes" id="UP001497482"/>
    </source>
</evidence>
<dbReference type="Proteomes" id="UP001497482">
    <property type="component" value="Chromosome 22"/>
</dbReference>
<dbReference type="AlphaFoldDB" id="A0AAV2LCH1"/>
<name>A0AAV2LCH1_KNICA</name>
<proteinExistence type="predicted"/>
<sequence length="76" mass="8208">MLRPMPGRPGGISSTRVGTEALLQTQSRSVIGNDRRLRAVRFRGTIGHHATLSARSAGPSHTCPHRGPRSSARVLR</sequence>
<evidence type="ECO:0000256" key="1">
    <source>
        <dbReference type="SAM" id="MobiDB-lite"/>
    </source>
</evidence>
<accession>A0AAV2LCH1</accession>
<evidence type="ECO:0000313" key="2">
    <source>
        <dbReference type="EMBL" id="CAL1598256.1"/>
    </source>
</evidence>
<keyword evidence="3" id="KW-1185">Reference proteome</keyword>
<organism evidence="2 3">
    <name type="scientific">Knipowitschia caucasica</name>
    <name type="common">Caucasian dwarf goby</name>
    <name type="synonym">Pomatoschistus caucasicus</name>
    <dbReference type="NCBI Taxonomy" id="637954"/>
    <lineage>
        <taxon>Eukaryota</taxon>
        <taxon>Metazoa</taxon>
        <taxon>Chordata</taxon>
        <taxon>Craniata</taxon>
        <taxon>Vertebrata</taxon>
        <taxon>Euteleostomi</taxon>
        <taxon>Actinopterygii</taxon>
        <taxon>Neopterygii</taxon>
        <taxon>Teleostei</taxon>
        <taxon>Neoteleostei</taxon>
        <taxon>Acanthomorphata</taxon>
        <taxon>Gobiaria</taxon>
        <taxon>Gobiiformes</taxon>
        <taxon>Gobioidei</taxon>
        <taxon>Gobiidae</taxon>
        <taxon>Gobiinae</taxon>
        <taxon>Knipowitschia</taxon>
    </lineage>
</organism>
<gene>
    <name evidence="2" type="ORF">KC01_LOCUS26669</name>
</gene>
<feature type="region of interest" description="Disordered" evidence="1">
    <location>
        <begin position="50"/>
        <end position="76"/>
    </location>
</feature>
<protein>
    <submittedName>
        <fullName evidence="2">Uncharacterized protein</fullName>
    </submittedName>
</protein>
<reference evidence="2 3" key="1">
    <citation type="submission" date="2024-04" db="EMBL/GenBank/DDBJ databases">
        <authorList>
            <person name="Waldvogel A.-M."/>
            <person name="Schoenle A."/>
        </authorList>
    </citation>
    <scope>NUCLEOTIDE SEQUENCE [LARGE SCALE GENOMIC DNA]</scope>
</reference>
<dbReference type="EMBL" id="OZ035844">
    <property type="protein sequence ID" value="CAL1598256.1"/>
    <property type="molecule type" value="Genomic_DNA"/>
</dbReference>